<keyword evidence="2" id="KW-0645">Protease</keyword>
<comment type="similarity">
    <text evidence="1">Belongs to the peptidase C48 family.</text>
</comment>
<evidence type="ECO:0000256" key="4">
    <source>
        <dbReference type="SAM" id="MobiDB-lite"/>
    </source>
</evidence>
<feature type="domain" description="Ubiquitin-like protease family profile" evidence="5">
    <location>
        <begin position="107"/>
        <end position="199"/>
    </location>
</feature>
<evidence type="ECO:0000256" key="1">
    <source>
        <dbReference type="ARBA" id="ARBA00005234"/>
    </source>
</evidence>
<feature type="region of interest" description="Disordered" evidence="4">
    <location>
        <begin position="326"/>
        <end position="438"/>
    </location>
</feature>
<dbReference type="KEGG" id="ccac:CcaHIS019_0105790"/>
<gene>
    <name evidence="6" type="ORF">CcaverHIS019_0105790</name>
</gene>
<proteinExistence type="inferred from homology"/>
<dbReference type="GO" id="GO:0019783">
    <property type="term" value="F:ubiquitin-like protein peptidase activity"/>
    <property type="evidence" value="ECO:0007669"/>
    <property type="project" value="UniProtKB-ARBA"/>
</dbReference>
<feature type="compositionally biased region" description="Basic and acidic residues" evidence="4">
    <location>
        <begin position="385"/>
        <end position="411"/>
    </location>
</feature>
<sequence length="483" mass="54373">MPQYISYRPAQGPEPADPFAHDDDTESTYHTPAVWGDDGDDLAAGILSHWLTPLSARHTAMTDRWLSSQHEWSTAPFALNWRWATARKWYYSHNSRWYTYVPVLLNTLARRFAKQAGRRRVLLLDFEFWTGLSRHRFKVNESREARVFKSFHGVVYSGSLRDYDHIVFPVWWENAWLMMAVDRRSGLLTVYDPCGVSSRSRKRLGVQWGPDWSILRNVCVKVFASIDRVPIEDDKVRVYVPTPTARPRDSAALAVAAMEVFAYGGLDPGTIKAFMHFTERITRGFTTADILSHLPQTSDARPLSYLSVCSDSPLLSNTWSQAASAAAGPSHSAPHPPTSFRKRMTPSTKGLAPSISSSRGLSSTYEARSPRLGSTMLSERTAVQKGDRLGSPDLADERHSEMDSGSEDGHGHNAHLSAQDEKEAKKSKKSRRRFWPFKKKTSEPKLNVHGPVKDLLDRAVWTMQTGHRAAGVTCCDQCCNCEF</sequence>
<evidence type="ECO:0000256" key="2">
    <source>
        <dbReference type="ARBA" id="ARBA00022670"/>
    </source>
</evidence>
<evidence type="ECO:0000313" key="6">
    <source>
        <dbReference type="EMBL" id="BEI87861.1"/>
    </source>
</evidence>
<organism evidence="6 7">
    <name type="scientific">Cutaneotrichosporon cavernicola</name>
    <dbReference type="NCBI Taxonomy" id="279322"/>
    <lineage>
        <taxon>Eukaryota</taxon>
        <taxon>Fungi</taxon>
        <taxon>Dikarya</taxon>
        <taxon>Basidiomycota</taxon>
        <taxon>Agaricomycotina</taxon>
        <taxon>Tremellomycetes</taxon>
        <taxon>Trichosporonales</taxon>
        <taxon>Trichosporonaceae</taxon>
        <taxon>Cutaneotrichosporon</taxon>
    </lineage>
</organism>
<keyword evidence="3" id="KW-0378">Hydrolase</keyword>
<dbReference type="AlphaFoldDB" id="A0AA48KYS1"/>
<name>A0AA48KYS1_9TREE</name>
<dbReference type="Gene3D" id="3.40.395.10">
    <property type="entry name" value="Adenoviral Proteinase, Chain A"/>
    <property type="match status" value="1"/>
</dbReference>
<protein>
    <recommendedName>
        <fullName evidence="5">Ubiquitin-like protease family profile domain-containing protein</fullName>
    </recommendedName>
</protein>
<dbReference type="Pfam" id="PF02902">
    <property type="entry name" value="Peptidase_C48"/>
    <property type="match status" value="1"/>
</dbReference>
<dbReference type="InterPro" id="IPR038765">
    <property type="entry name" value="Papain-like_cys_pep_sf"/>
</dbReference>
<evidence type="ECO:0000256" key="3">
    <source>
        <dbReference type="ARBA" id="ARBA00022801"/>
    </source>
</evidence>
<dbReference type="RefSeq" id="XP_060453127.1">
    <property type="nucleotide sequence ID" value="XM_060601888.1"/>
</dbReference>
<dbReference type="Proteomes" id="UP001233271">
    <property type="component" value="Chromosome 1"/>
</dbReference>
<dbReference type="SUPFAM" id="SSF54001">
    <property type="entry name" value="Cysteine proteinases"/>
    <property type="match status" value="1"/>
</dbReference>
<dbReference type="InterPro" id="IPR003653">
    <property type="entry name" value="Peptidase_C48_C"/>
</dbReference>
<dbReference type="GO" id="GO:0008234">
    <property type="term" value="F:cysteine-type peptidase activity"/>
    <property type="evidence" value="ECO:0007669"/>
    <property type="project" value="InterPro"/>
</dbReference>
<feature type="region of interest" description="Disordered" evidence="4">
    <location>
        <begin position="1"/>
        <end position="24"/>
    </location>
</feature>
<feature type="compositionally biased region" description="Basic residues" evidence="4">
    <location>
        <begin position="425"/>
        <end position="438"/>
    </location>
</feature>
<reference evidence="6" key="1">
    <citation type="journal article" date="2023" name="BMC Genomics">
        <title>Chromosome-level genome assemblies of Cutaneotrichosporon spp. (Trichosporonales, Basidiomycota) reveal imbalanced evolution between nucleotide sequences and chromosome synteny.</title>
        <authorList>
            <person name="Kobayashi Y."/>
            <person name="Kayamori A."/>
            <person name="Aoki K."/>
            <person name="Shiwa Y."/>
            <person name="Matsutani M."/>
            <person name="Fujita N."/>
            <person name="Sugita T."/>
            <person name="Iwasaki W."/>
            <person name="Tanaka N."/>
            <person name="Takashima M."/>
        </authorList>
    </citation>
    <scope>NUCLEOTIDE SEQUENCE</scope>
    <source>
        <strain evidence="6">HIS019</strain>
    </source>
</reference>
<feature type="compositionally biased region" description="Polar residues" evidence="4">
    <location>
        <begin position="354"/>
        <end position="366"/>
    </location>
</feature>
<dbReference type="GO" id="GO:0006508">
    <property type="term" value="P:proteolysis"/>
    <property type="evidence" value="ECO:0007669"/>
    <property type="project" value="UniProtKB-KW"/>
</dbReference>
<keyword evidence="7" id="KW-1185">Reference proteome</keyword>
<accession>A0AA48KYS1</accession>
<dbReference type="GeneID" id="85491732"/>
<evidence type="ECO:0000313" key="7">
    <source>
        <dbReference type="Proteomes" id="UP001233271"/>
    </source>
</evidence>
<evidence type="ECO:0000259" key="5">
    <source>
        <dbReference type="Pfam" id="PF02902"/>
    </source>
</evidence>
<dbReference type="EMBL" id="AP028212">
    <property type="protein sequence ID" value="BEI87861.1"/>
    <property type="molecule type" value="Genomic_DNA"/>
</dbReference>